<organism evidence="3 4">
    <name type="scientific">Aspergillus avenaceus</name>
    <dbReference type="NCBI Taxonomy" id="36643"/>
    <lineage>
        <taxon>Eukaryota</taxon>
        <taxon>Fungi</taxon>
        <taxon>Dikarya</taxon>
        <taxon>Ascomycota</taxon>
        <taxon>Pezizomycotina</taxon>
        <taxon>Eurotiomycetes</taxon>
        <taxon>Eurotiomycetidae</taxon>
        <taxon>Eurotiales</taxon>
        <taxon>Aspergillaceae</taxon>
        <taxon>Aspergillus</taxon>
        <taxon>Aspergillus subgen. Circumdati</taxon>
    </lineage>
</organism>
<evidence type="ECO:0000259" key="2">
    <source>
        <dbReference type="PROSITE" id="PS50097"/>
    </source>
</evidence>
<name>A0A5N6TZF3_ASPAV</name>
<dbReference type="PANTHER" id="PTHR47843">
    <property type="entry name" value="BTB DOMAIN-CONTAINING PROTEIN-RELATED"/>
    <property type="match status" value="1"/>
</dbReference>
<accession>A0A5N6TZF3</accession>
<evidence type="ECO:0000313" key="3">
    <source>
        <dbReference type="EMBL" id="KAE8151713.1"/>
    </source>
</evidence>
<protein>
    <recommendedName>
        <fullName evidence="2">BTB domain-containing protein</fullName>
    </recommendedName>
</protein>
<feature type="compositionally biased region" description="Acidic residues" evidence="1">
    <location>
        <begin position="102"/>
        <end position="111"/>
    </location>
</feature>
<reference evidence="3 4" key="1">
    <citation type="submission" date="2019-04" db="EMBL/GenBank/DDBJ databases">
        <title>Friends and foes A comparative genomics study of 23 Aspergillus species from section Flavi.</title>
        <authorList>
            <consortium name="DOE Joint Genome Institute"/>
            <person name="Kjaerbolling I."/>
            <person name="Vesth T."/>
            <person name="Frisvad J.C."/>
            <person name="Nybo J.L."/>
            <person name="Theobald S."/>
            <person name="Kildgaard S."/>
            <person name="Isbrandt T."/>
            <person name="Kuo A."/>
            <person name="Sato A."/>
            <person name="Lyhne E.K."/>
            <person name="Kogle M.E."/>
            <person name="Wiebenga A."/>
            <person name="Kun R.S."/>
            <person name="Lubbers R.J."/>
            <person name="Makela M.R."/>
            <person name="Barry K."/>
            <person name="Chovatia M."/>
            <person name="Clum A."/>
            <person name="Daum C."/>
            <person name="Haridas S."/>
            <person name="He G."/>
            <person name="LaButti K."/>
            <person name="Lipzen A."/>
            <person name="Mondo S."/>
            <person name="Riley R."/>
            <person name="Salamov A."/>
            <person name="Simmons B.A."/>
            <person name="Magnuson J.K."/>
            <person name="Henrissat B."/>
            <person name="Mortensen U.H."/>
            <person name="Larsen T.O."/>
            <person name="Devries R.P."/>
            <person name="Grigoriev I.V."/>
            <person name="Machida M."/>
            <person name="Baker S.E."/>
            <person name="Andersen M.R."/>
        </authorList>
    </citation>
    <scope>NUCLEOTIDE SEQUENCE [LARGE SCALE GENOMIC DNA]</scope>
    <source>
        <strain evidence="3 4">IBT 18842</strain>
    </source>
</reference>
<dbReference type="PROSITE" id="PS50097">
    <property type="entry name" value="BTB"/>
    <property type="match status" value="1"/>
</dbReference>
<keyword evidence="4" id="KW-1185">Reference proteome</keyword>
<evidence type="ECO:0000256" key="1">
    <source>
        <dbReference type="SAM" id="MobiDB-lite"/>
    </source>
</evidence>
<dbReference type="PANTHER" id="PTHR47843:SF5">
    <property type="entry name" value="BTB_POZ DOMAIN PROTEIN"/>
    <property type="match status" value="1"/>
</dbReference>
<feature type="domain" description="BTB" evidence="2">
    <location>
        <begin position="23"/>
        <end position="80"/>
    </location>
</feature>
<dbReference type="AlphaFoldDB" id="A0A5N6TZF3"/>
<dbReference type="Proteomes" id="UP000325780">
    <property type="component" value="Unassembled WGS sequence"/>
</dbReference>
<dbReference type="SUPFAM" id="SSF54695">
    <property type="entry name" value="POZ domain"/>
    <property type="match status" value="1"/>
</dbReference>
<dbReference type="InterPro" id="IPR011333">
    <property type="entry name" value="SKP1/BTB/POZ_sf"/>
</dbReference>
<dbReference type="OrthoDB" id="6359816at2759"/>
<dbReference type="CDD" id="cd18186">
    <property type="entry name" value="BTB_POZ_ZBTB_KLHL-like"/>
    <property type="match status" value="1"/>
</dbReference>
<feature type="region of interest" description="Disordered" evidence="1">
    <location>
        <begin position="100"/>
        <end position="125"/>
    </location>
</feature>
<gene>
    <name evidence="3" type="ORF">BDV25DRAFT_138637</name>
</gene>
<evidence type="ECO:0000313" key="4">
    <source>
        <dbReference type="Proteomes" id="UP000325780"/>
    </source>
</evidence>
<dbReference type="InterPro" id="IPR000210">
    <property type="entry name" value="BTB/POZ_dom"/>
</dbReference>
<sequence length="354" mass="40345">MDLARYYHLVTILSDMRDKGSFHDLEVKCQDSVFKVHRAIVCLQSSRFRAMVNNEKETARISIDEDPLLISMMFDYLYKGYYGDFASLFTNNVEETDHSPADWDDLSDSADSDIKTVTDEGSTPARKRGPEFINFNMIRLAKFYGIPRLCAYAQKKLSYALRYSTTESQLMDLVEHVFESNVTIDPSMQTTIFRPVIERLKDLRHSDRFHAALKNLPEFVYRLSCLMMGECVKSSSAHGFDSVEHTPFSDFTVNNPLLGTIGSRHRLTPDYKNMPFPPLGGSSLTAAYDKHDQDYKNMPMTTSGGSALTAPYDKHDQDYKNVPISTVSGRSVIPSWDKYDHCKHGPFVRYDSPP</sequence>
<proteinExistence type="predicted"/>
<dbReference type="Pfam" id="PF00651">
    <property type="entry name" value="BTB"/>
    <property type="match status" value="1"/>
</dbReference>
<dbReference type="Gene3D" id="3.30.710.10">
    <property type="entry name" value="Potassium Channel Kv1.1, Chain A"/>
    <property type="match status" value="1"/>
</dbReference>
<dbReference type="EMBL" id="ML742066">
    <property type="protein sequence ID" value="KAE8151713.1"/>
    <property type="molecule type" value="Genomic_DNA"/>
</dbReference>